<dbReference type="PANTHER" id="PTHR24305">
    <property type="entry name" value="CYTOCHROME P450"/>
    <property type="match status" value="1"/>
</dbReference>
<proteinExistence type="inferred from homology"/>
<dbReference type="PANTHER" id="PTHR24305:SF166">
    <property type="entry name" value="CYTOCHROME P450 12A4, MITOCHONDRIAL-RELATED"/>
    <property type="match status" value="1"/>
</dbReference>
<keyword evidence="3" id="KW-1185">Reference proteome</keyword>
<dbReference type="AlphaFoldDB" id="W0REI2"/>
<dbReference type="Proteomes" id="UP000019151">
    <property type="component" value="Chromosome"/>
</dbReference>
<organism evidence="2 3">
    <name type="scientific">Gemmatirosa kalamazoonensis</name>
    <dbReference type="NCBI Taxonomy" id="861299"/>
    <lineage>
        <taxon>Bacteria</taxon>
        <taxon>Pseudomonadati</taxon>
        <taxon>Gemmatimonadota</taxon>
        <taxon>Gemmatimonadia</taxon>
        <taxon>Gemmatimonadales</taxon>
        <taxon>Gemmatimonadaceae</taxon>
        <taxon>Gemmatirosa</taxon>
    </lineage>
</organism>
<dbReference type="InterPro" id="IPR001128">
    <property type="entry name" value="Cyt_P450"/>
</dbReference>
<evidence type="ECO:0000256" key="1">
    <source>
        <dbReference type="ARBA" id="ARBA00010617"/>
    </source>
</evidence>
<dbReference type="GO" id="GO:0016705">
    <property type="term" value="F:oxidoreductase activity, acting on paired donors, with incorporation or reduction of molecular oxygen"/>
    <property type="evidence" value="ECO:0007669"/>
    <property type="project" value="InterPro"/>
</dbReference>
<dbReference type="HOGENOM" id="CLU_645029_0_0_0"/>
<dbReference type="OrthoDB" id="9764248at2"/>
<dbReference type="RefSeq" id="WP_025410250.1">
    <property type="nucleotide sequence ID" value="NZ_CP007128.1"/>
</dbReference>
<dbReference type="InterPro" id="IPR050121">
    <property type="entry name" value="Cytochrome_P450_monoxygenase"/>
</dbReference>
<dbReference type="GO" id="GO:0004497">
    <property type="term" value="F:monooxygenase activity"/>
    <property type="evidence" value="ECO:0007669"/>
    <property type="project" value="InterPro"/>
</dbReference>
<evidence type="ECO:0000313" key="2">
    <source>
        <dbReference type="EMBL" id="AHG88725.1"/>
    </source>
</evidence>
<name>W0REI2_9BACT</name>
<dbReference type="Pfam" id="PF00067">
    <property type="entry name" value="p450"/>
    <property type="match status" value="1"/>
</dbReference>
<dbReference type="eggNOG" id="COG2124">
    <property type="taxonomic scope" value="Bacteria"/>
</dbReference>
<dbReference type="STRING" id="861299.J421_1188"/>
<gene>
    <name evidence="2" type="ORF">J421_1188</name>
</gene>
<dbReference type="GO" id="GO:0005506">
    <property type="term" value="F:iron ion binding"/>
    <property type="evidence" value="ECO:0007669"/>
    <property type="project" value="InterPro"/>
</dbReference>
<reference evidence="2 3" key="1">
    <citation type="journal article" date="2014" name="Genome Announc.">
        <title>Genome Sequence and Methylome of Soil Bacterium Gemmatirosa kalamazoonensis KBS708T, a Member of the Rarely Cultivated Gemmatimonadetes Phylum.</title>
        <authorList>
            <person name="Debruyn J.M."/>
            <person name="Radosevich M."/>
            <person name="Wommack K.E."/>
            <person name="Polson S.W."/>
            <person name="Hauser L.J."/>
            <person name="Fawaz M.N."/>
            <person name="Korlach J."/>
            <person name="Tsai Y.C."/>
        </authorList>
    </citation>
    <scope>NUCLEOTIDE SEQUENCE [LARGE SCALE GENOMIC DNA]</scope>
    <source>
        <strain evidence="2 3">KBS708</strain>
    </source>
</reference>
<dbReference type="EMBL" id="CP007128">
    <property type="protein sequence ID" value="AHG88725.1"/>
    <property type="molecule type" value="Genomic_DNA"/>
</dbReference>
<dbReference type="KEGG" id="gba:J421_1188"/>
<dbReference type="InParanoid" id="W0REI2"/>
<dbReference type="GO" id="GO:0020037">
    <property type="term" value="F:heme binding"/>
    <property type="evidence" value="ECO:0007669"/>
    <property type="project" value="InterPro"/>
</dbReference>
<comment type="similarity">
    <text evidence="1">Belongs to the cytochrome P450 family.</text>
</comment>
<protein>
    <submittedName>
        <fullName evidence="2">Cytochrome P450</fullName>
    </submittedName>
</protein>
<evidence type="ECO:0000313" key="3">
    <source>
        <dbReference type="Proteomes" id="UP000019151"/>
    </source>
</evidence>
<dbReference type="Gene3D" id="1.10.630.10">
    <property type="entry name" value="Cytochrome P450"/>
    <property type="match status" value="1"/>
</dbReference>
<dbReference type="PATRIC" id="fig|861299.3.peg.1204"/>
<dbReference type="InterPro" id="IPR036396">
    <property type="entry name" value="Cyt_P450_sf"/>
</dbReference>
<sequence>MISQSATPKDTPLPTASLADTLGVLADVVLPTLAKGVIIRRPRAIAIAERLDLDRRAVRRLQRLRDRYGAGPVLLRLPGRVQAVVLAPEHVRRVLAATPEPFAAASSEKRAALSHFEPHGVLISHGAERVERRRFNDTVLESERPRHALAEGFVGVVREEMGRLLETVGRDGTLDWAGFAAAWFRVVRRVTLGDGARDDEELTDLLADLRGDANWGPLRPKRRPLRDRFLARLAAHVARAEPGSLASVAARVPTLPGTDPAGQVPQWLFAFDAAGMATFRALALLATHPAHEARAREELGGAASAGAPELPYLRACVLESVRLWPTTPMVLRQSTGPTTWEGGAMPAGAGVLIFTPFFHRDDARLPFADRLAPEVWLGDGPAPAEWPLIPFSGGPGICPGRQVVLLLASAALAVLLAGRRLAVRPPVRLNAGRPLPATLSPFRLRFSVVE</sequence>
<accession>W0REI2</accession>
<dbReference type="SUPFAM" id="SSF48264">
    <property type="entry name" value="Cytochrome P450"/>
    <property type="match status" value="1"/>
</dbReference>